<evidence type="ECO:0000256" key="7">
    <source>
        <dbReference type="RuleBase" id="RU003346"/>
    </source>
</evidence>
<evidence type="ECO:0000256" key="2">
    <source>
        <dbReference type="ARBA" id="ARBA00010992"/>
    </source>
</evidence>
<dbReference type="InterPro" id="IPR036259">
    <property type="entry name" value="MFS_trans_sf"/>
</dbReference>
<dbReference type="RefSeq" id="XP_070893272.1">
    <property type="nucleotide sequence ID" value="XM_071041898.1"/>
</dbReference>
<dbReference type="EMBL" id="JBFXLR010000079">
    <property type="protein sequence ID" value="KAL2838915.1"/>
    <property type="molecule type" value="Genomic_DNA"/>
</dbReference>
<dbReference type="Proteomes" id="UP001610444">
    <property type="component" value="Unassembled WGS sequence"/>
</dbReference>
<feature type="transmembrane region" description="Helical" evidence="8">
    <location>
        <begin position="192"/>
        <end position="209"/>
    </location>
</feature>
<feature type="transmembrane region" description="Helical" evidence="8">
    <location>
        <begin position="437"/>
        <end position="458"/>
    </location>
</feature>
<dbReference type="Gene3D" id="1.20.1250.20">
    <property type="entry name" value="MFS general substrate transporter like domains"/>
    <property type="match status" value="1"/>
</dbReference>
<feature type="transmembrane region" description="Helical" evidence="8">
    <location>
        <begin position="123"/>
        <end position="143"/>
    </location>
</feature>
<evidence type="ECO:0000256" key="6">
    <source>
        <dbReference type="ARBA" id="ARBA00023136"/>
    </source>
</evidence>
<evidence type="ECO:0000256" key="3">
    <source>
        <dbReference type="ARBA" id="ARBA00022448"/>
    </source>
</evidence>
<feature type="transmembrane region" description="Helical" evidence="8">
    <location>
        <begin position="315"/>
        <end position="333"/>
    </location>
</feature>
<organism evidence="10 11">
    <name type="scientific">Aspergillus pseudodeflectus</name>
    <dbReference type="NCBI Taxonomy" id="176178"/>
    <lineage>
        <taxon>Eukaryota</taxon>
        <taxon>Fungi</taxon>
        <taxon>Dikarya</taxon>
        <taxon>Ascomycota</taxon>
        <taxon>Pezizomycotina</taxon>
        <taxon>Eurotiomycetes</taxon>
        <taxon>Eurotiomycetidae</taxon>
        <taxon>Eurotiales</taxon>
        <taxon>Aspergillaceae</taxon>
        <taxon>Aspergillus</taxon>
        <taxon>Aspergillus subgen. Nidulantes</taxon>
    </lineage>
</organism>
<evidence type="ECO:0000313" key="11">
    <source>
        <dbReference type="Proteomes" id="UP001610444"/>
    </source>
</evidence>
<dbReference type="SUPFAM" id="SSF103473">
    <property type="entry name" value="MFS general substrate transporter"/>
    <property type="match status" value="1"/>
</dbReference>
<evidence type="ECO:0000313" key="10">
    <source>
        <dbReference type="EMBL" id="KAL2838915.1"/>
    </source>
</evidence>
<dbReference type="NCBIfam" id="TIGR00879">
    <property type="entry name" value="SP"/>
    <property type="match status" value="1"/>
</dbReference>
<feature type="domain" description="Major facilitator superfamily (MFS) profile" evidence="9">
    <location>
        <begin position="17"/>
        <end position="462"/>
    </location>
</feature>
<evidence type="ECO:0000256" key="1">
    <source>
        <dbReference type="ARBA" id="ARBA00004141"/>
    </source>
</evidence>
<dbReference type="PANTHER" id="PTHR48022">
    <property type="entry name" value="PLASTIDIC GLUCOSE TRANSPORTER 4"/>
    <property type="match status" value="1"/>
</dbReference>
<evidence type="ECO:0000256" key="4">
    <source>
        <dbReference type="ARBA" id="ARBA00022692"/>
    </source>
</evidence>
<feature type="transmembrane region" description="Helical" evidence="8">
    <location>
        <begin position="12"/>
        <end position="31"/>
    </location>
</feature>
<comment type="similarity">
    <text evidence="2 7">Belongs to the major facilitator superfamily. Sugar transporter (TC 2.A.1.1) family.</text>
</comment>
<keyword evidence="6 8" id="KW-0472">Membrane</keyword>
<dbReference type="GeneID" id="98157062"/>
<dbReference type="PRINTS" id="PR00171">
    <property type="entry name" value="SUGRTRNSPORT"/>
</dbReference>
<feature type="transmembrane region" description="Helical" evidence="8">
    <location>
        <begin position="155"/>
        <end position="180"/>
    </location>
</feature>
<dbReference type="InterPro" id="IPR003663">
    <property type="entry name" value="Sugar/inositol_transpt"/>
</dbReference>
<dbReference type="PROSITE" id="PS50850">
    <property type="entry name" value="MFS"/>
    <property type="match status" value="1"/>
</dbReference>
<dbReference type="InterPro" id="IPR020846">
    <property type="entry name" value="MFS_dom"/>
</dbReference>
<feature type="transmembrane region" description="Helical" evidence="8">
    <location>
        <begin position="72"/>
        <end position="91"/>
    </location>
</feature>
<name>A0ABR4JFW1_9EURO</name>
<evidence type="ECO:0000259" key="9">
    <source>
        <dbReference type="PROSITE" id="PS50850"/>
    </source>
</evidence>
<comment type="subcellular location">
    <subcellularLocation>
        <location evidence="1">Membrane</location>
        <topology evidence="1">Multi-pass membrane protein</topology>
    </subcellularLocation>
</comment>
<feature type="transmembrane region" description="Helical" evidence="8">
    <location>
        <begin position="345"/>
        <end position="364"/>
    </location>
</feature>
<gene>
    <name evidence="10" type="ORF">BJX68DRAFT_248317</name>
</gene>
<reference evidence="10 11" key="1">
    <citation type="submission" date="2024-07" db="EMBL/GenBank/DDBJ databases">
        <title>Section-level genome sequencing and comparative genomics of Aspergillus sections Usti and Cavernicolus.</title>
        <authorList>
            <consortium name="Lawrence Berkeley National Laboratory"/>
            <person name="Nybo J.L."/>
            <person name="Vesth T.C."/>
            <person name="Theobald S."/>
            <person name="Frisvad J.C."/>
            <person name="Larsen T.O."/>
            <person name="Kjaerboelling I."/>
            <person name="Rothschild-Mancinelli K."/>
            <person name="Lyhne E.K."/>
            <person name="Kogle M.E."/>
            <person name="Barry K."/>
            <person name="Clum A."/>
            <person name="Na H."/>
            <person name="Ledsgaard L."/>
            <person name="Lin J."/>
            <person name="Lipzen A."/>
            <person name="Kuo A."/>
            <person name="Riley R."/>
            <person name="Mondo S."/>
            <person name="LaButti K."/>
            <person name="Haridas S."/>
            <person name="Pangalinan J."/>
            <person name="Salamov A.A."/>
            <person name="Simmons B.A."/>
            <person name="Magnuson J.K."/>
            <person name="Chen J."/>
            <person name="Drula E."/>
            <person name="Henrissat B."/>
            <person name="Wiebenga A."/>
            <person name="Lubbers R.J."/>
            <person name="Gomes A.C."/>
            <person name="Macurrencykelacurrency M.R."/>
            <person name="Stajich J."/>
            <person name="Grigoriev I.V."/>
            <person name="Mortensen U.H."/>
            <person name="De vries R.P."/>
            <person name="Baker S.E."/>
            <person name="Andersen M.R."/>
        </authorList>
    </citation>
    <scope>NUCLEOTIDE SEQUENCE [LARGE SCALE GENOMIC DNA]</scope>
    <source>
        <strain evidence="10 11">CBS 756.74</strain>
    </source>
</reference>
<keyword evidence="5 8" id="KW-1133">Transmembrane helix</keyword>
<evidence type="ECO:0000256" key="8">
    <source>
        <dbReference type="SAM" id="Phobius"/>
    </source>
</evidence>
<feature type="transmembrane region" description="Helical" evidence="8">
    <location>
        <begin position="407"/>
        <end position="425"/>
    </location>
</feature>
<evidence type="ECO:0000256" key="5">
    <source>
        <dbReference type="ARBA" id="ARBA00022989"/>
    </source>
</evidence>
<dbReference type="PROSITE" id="PS00216">
    <property type="entry name" value="SUGAR_TRANSPORT_1"/>
    <property type="match status" value="1"/>
</dbReference>
<proteinExistence type="inferred from homology"/>
<protein>
    <submittedName>
        <fullName evidence="10">General substrate transporter</fullName>
    </submittedName>
</protein>
<dbReference type="PANTHER" id="PTHR48022:SF45">
    <property type="entry name" value="MAJOR FACILITATOR SUPERFAMILY (MFS) PROFILE DOMAIN-CONTAINING PROTEIN-RELATED"/>
    <property type="match status" value="1"/>
</dbReference>
<keyword evidence="3 7" id="KW-0813">Transport</keyword>
<keyword evidence="4 8" id="KW-0812">Transmembrane</keyword>
<feature type="transmembrane region" description="Helical" evidence="8">
    <location>
        <begin position="98"/>
        <end position="117"/>
    </location>
</feature>
<accession>A0ABR4JFW1</accession>
<comment type="caution">
    <text evidence="10">The sequence shown here is derived from an EMBL/GenBank/DDBJ whole genome shotgun (WGS) entry which is preliminary data.</text>
</comment>
<feature type="transmembrane region" description="Helical" evidence="8">
    <location>
        <begin position="370"/>
        <end position="395"/>
    </location>
</feature>
<dbReference type="InterPro" id="IPR005829">
    <property type="entry name" value="Sugar_transporter_CS"/>
</dbReference>
<dbReference type="InterPro" id="IPR050360">
    <property type="entry name" value="MFS_Sugar_Transporters"/>
</dbReference>
<dbReference type="Pfam" id="PF00083">
    <property type="entry name" value="Sugar_tr"/>
    <property type="match status" value="1"/>
</dbReference>
<keyword evidence="11" id="KW-1185">Reference proteome</keyword>
<sequence length="519" mass="56470">MAPYFGLRGTLLNRAIIWLVVCPAFLCYGYNQGVTGGLLTLESFVKAFPSMDTLTTMGEQQHYNSTIQGTVVALYTVGGIFGSLSCIYLGDLLGRRKVIFWTSAVSIIGAVLMASSYSLAQFIVARLVLGVGTGGYVATVPVWQSEISQANKRGAHVVTDGIFIGAGITISLWIDFGFYFVTGNSVSWRFPLAFQVILSLLVMAFITVFPESPRWLVKQGRINEARDILAALADVAPNDPSITQALADIERSLALSGSGSWRDMLSMGEQRLFHRTVLAAAGQMFQQMCGINLITFYATTIFEQYLGLSPLQSRILAASMCLTQPLGGFLAFFTIDRLGRRPLMLWSAAGMSASMAILAGTTSLTGNTAALVVAVIFLFVFEFIFTVGYSGLTFLYATEVAPLQLRAAISAVSTAAVWTFNFLLAEVTPVGFNTISYRYYIIFAVLNAAIVPTVYFFFPETNGRSLEEIDEIFLQSRSVFDTVRLAKTLPPMHLAESVDGAGTPDVVGRKSIEVKDVER</sequence>
<dbReference type="InterPro" id="IPR005828">
    <property type="entry name" value="MFS_sugar_transport-like"/>
</dbReference>